<evidence type="ECO:0008006" key="4">
    <source>
        <dbReference type="Google" id="ProtNLM"/>
    </source>
</evidence>
<feature type="region of interest" description="Disordered" evidence="1">
    <location>
        <begin position="85"/>
        <end position="114"/>
    </location>
</feature>
<dbReference type="OrthoDB" id="2370889at2759"/>
<gene>
    <name evidence="2" type="ORF">K457DRAFT_139261</name>
</gene>
<sequence>MFTARFFYVARFSPLITSLTLSMFKIDSFVQLDFLARILSGIGMLRDLDLCFCSDLPSVDFLSTIIHCCPPLVQSLTVGIESADDFSSTSEDASDDDVPDPPAAVSTQIEDRQTPPTRLSKLEFLPRENRVDAEVYMSFLEFLPALETTDIPAVDSSQRDVALHMAECCPRLKSLRQTGFSFDRQGTMMHQLLEAKAANTIESVLVFQVEERPSSRNLLGLHHHFLSLKSIIFDACTRVNQVTVNAILFGCPDLEVFRITSHARSNFEHSLHEIVKKPWASNKFKELCLILTLNGLSNLPDDFYPEEDMPPDGVKRLTKFYRQIGSLRELRILDLRVDFDKEMYDVDEPIEYFHYSFTGFLTLEDRQRYRIGWLGLMGGLTKLEELRGSFNIEAMLEGFELEMPEVYWIANNWPNLKVIELFSKRRVKKWRKNQLAMTLMAMRPELKITVP</sequence>
<accession>A0A197JRM8</accession>
<protein>
    <recommendedName>
        <fullName evidence="4">F-box domain-containing protein</fullName>
    </recommendedName>
</protein>
<dbReference type="InterPro" id="IPR032675">
    <property type="entry name" value="LRR_dom_sf"/>
</dbReference>
<evidence type="ECO:0000313" key="3">
    <source>
        <dbReference type="Proteomes" id="UP000078512"/>
    </source>
</evidence>
<name>A0A197JRM8_9FUNG</name>
<dbReference type="EMBL" id="KV442053">
    <property type="protein sequence ID" value="OAQ27850.1"/>
    <property type="molecule type" value="Genomic_DNA"/>
</dbReference>
<dbReference type="AlphaFoldDB" id="A0A197JRM8"/>
<reference evidence="2 3" key="1">
    <citation type="submission" date="2016-05" db="EMBL/GenBank/DDBJ databases">
        <title>Genome sequencing reveals origins of a unique bacterial endosymbiosis in the earliest lineages of terrestrial Fungi.</title>
        <authorList>
            <consortium name="DOE Joint Genome Institute"/>
            <person name="Uehling J."/>
            <person name="Gryganskyi A."/>
            <person name="Hameed K."/>
            <person name="Tschaplinski T."/>
            <person name="Misztal P."/>
            <person name="Wu S."/>
            <person name="Desiro A."/>
            <person name="Vande Pol N."/>
            <person name="Du Z.-Y."/>
            <person name="Zienkiewicz A."/>
            <person name="Zienkiewicz K."/>
            <person name="Morin E."/>
            <person name="Tisserant E."/>
            <person name="Splivallo R."/>
            <person name="Hainaut M."/>
            <person name="Henrissat B."/>
            <person name="Ohm R."/>
            <person name="Kuo A."/>
            <person name="Yan J."/>
            <person name="Lipzen A."/>
            <person name="Nolan M."/>
            <person name="Labutti K."/>
            <person name="Barry K."/>
            <person name="Goldstein A."/>
            <person name="Labbe J."/>
            <person name="Schadt C."/>
            <person name="Tuskan G."/>
            <person name="Grigoriev I."/>
            <person name="Martin F."/>
            <person name="Vilgalys R."/>
            <person name="Bonito G."/>
        </authorList>
    </citation>
    <scope>NUCLEOTIDE SEQUENCE [LARGE SCALE GENOMIC DNA]</scope>
    <source>
        <strain evidence="2 3">AG-77</strain>
    </source>
</reference>
<dbReference type="Proteomes" id="UP000078512">
    <property type="component" value="Unassembled WGS sequence"/>
</dbReference>
<evidence type="ECO:0000256" key="1">
    <source>
        <dbReference type="SAM" id="MobiDB-lite"/>
    </source>
</evidence>
<dbReference type="Gene3D" id="3.80.10.10">
    <property type="entry name" value="Ribonuclease Inhibitor"/>
    <property type="match status" value="1"/>
</dbReference>
<organism evidence="2 3">
    <name type="scientific">Linnemannia elongata AG-77</name>
    <dbReference type="NCBI Taxonomy" id="1314771"/>
    <lineage>
        <taxon>Eukaryota</taxon>
        <taxon>Fungi</taxon>
        <taxon>Fungi incertae sedis</taxon>
        <taxon>Mucoromycota</taxon>
        <taxon>Mortierellomycotina</taxon>
        <taxon>Mortierellomycetes</taxon>
        <taxon>Mortierellales</taxon>
        <taxon>Mortierellaceae</taxon>
        <taxon>Linnemannia</taxon>
    </lineage>
</organism>
<proteinExistence type="predicted"/>
<evidence type="ECO:0000313" key="2">
    <source>
        <dbReference type="EMBL" id="OAQ27850.1"/>
    </source>
</evidence>
<keyword evidence="3" id="KW-1185">Reference proteome</keyword>